<keyword evidence="1" id="KW-1185">Reference proteome</keyword>
<sequence>MIISSWNIRGINKPYKQKELKAFLFKNKITVLGCLETKVKTWNAKKVRIKIGNDWEVFANYTHAPNGKIWILWKTQHVKVKVILAGAQLVHCEVRDKHSDVTCCLTFVYGYNTIEKRQEIWTQLRQIHSNMVEVWLVLGDFNTMISVSDRINGNPISQTEVEDFQKCIADNGLGQLNRKGCQWSWCNKREDADIIYSNIDWALGNSYWFMKYSSIEAVYENYEDEEFNQMV</sequence>
<dbReference type="RefSeq" id="XP_075083356.1">
    <property type="nucleotide sequence ID" value="XM_075227255.1"/>
</dbReference>
<dbReference type="Proteomes" id="UP000790787">
    <property type="component" value="Chromosome 12"/>
</dbReference>
<proteinExistence type="predicted"/>
<accession>A0AC58SEG3</accession>
<gene>
    <name evidence="2" type="primary">LOC142167099</name>
</gene>
<reference evidence="1" key="1">
    <citation type="journal article" date="2014" name="Nat. Commun.">
        <title>The tobacco genome sequence and its comparison with those of tomato and potato.</title>
        <authorList>
            <person name="Sierro N."/>
            <person name="Battey J.N."/>
            <person name="Ouadi S."/>
            <person name="Bakaher N."/>
            <person name="Bovet L."/>
            <person name="Willig A."/>
            <person name="Goepfert S."/>
            <person name="Peitsch M.C."/>
            <person name="Ivanov N.V."/>
        </authorList>
    </citation>
    <scope>NUCLEOTIDE SEQUENCE [LARGE SCALE GENOMIC DNA]</scope>
</reference>
<evidence type="ECO:0000313" key="1">
    <source>
        <dbReference type="Proteomes" id="UP000790787"/>
    </source>
</evidence>
<name>A0AC58SEG3_TOBAC</name>
<protein>
    <submittedName>
        <fullName evidence="2">Uncharacterized protein LOC142167099</fullName>
    </submittedName>
</protein>
<organism evidence="1 2">
    <name type="scientific">Nicotiana tabacum</name>
    <name type="common">Common tobacco</name>
    <dbReference type="NCBI Taxonomy" id="4097"/>
    <lineage>
        <taxon>Eukaryota</taxon>
        <taxon>Viridiplantae</taxon>
        <taxon>Streptophyta</taxon>
        <taxon>Embryophyta</taxon>
        <taxon>Tracheophyta</taxon>
        <taxon>Spermatophyta</taxon>
        <taxon>Magnoliopsida</taxon>
        <taxon>eudicotyledons</taxon>
        <taxon>Gunneridae</taxon>
        <taxon>Pentapetalae</taxon>
        <taxon>asterids</taxon>
        <taxon>lamiids</taxon>
        <taxon>Solanales</taxon>
        <taxon>Solanaceae</taxon>
        <taxon>Nicotianoideae</taxon>
        <taxon>Nicotianeae</taxon>
        <taxon>Nicotiana</taxon>
    </lineage>
</organism>
<evidence type="ECO:0000313" key="2">
    <source>
        <dbReference type="RefSeq" id="XP_075083356.1"/>
    </source>
</evidence>
<reference evidence="2" key="2">
    <citation type="submission" date="2025-08" db="UniProtKB">
        <authorList>
            <consortium name="RefSeq"/>
        </authorList>
    </citation>
    <scope>IDENTIFICATION</scope>
    <source>
        <tissue evidence="2">Leaf</tissue>
    </source>
</reference>